<reference evidence="1 2" key="1">
    <citation type="submission" date="2017-11" db="EMBL/GenBank/DDBJ databases">
        <title>Complete genome of a free-living desiccation-tolerant cyanobacterium and its photosynthetic adaptation to extreme terrestrial habitat.</title>
        <authorList>
            <person name="Shang J."/>
        </authorList>
    </citation>
    <scope>NUCLEOTIDE SEQUENCE [LARGE SCALE GENOMIC DNA]</scope>
    <source>
        <strain evidence="1 2">CCNUN1</strain>
        <plasmid evidence="2">pnfsy08</plasmid>
    </source>
</reference>
<accession>A0A2K8T8R9</accession>
<sequence length="74" mass="8158">MNTDINPLLVPSLLLLKRSPQPNCPPISFRREIGDCKIMTLRHSVNAEQPCIYKTYQTKLSSGGSKSGSNNGLK</sequence>
<gene>
    <name evidence="1" type="ORF">COO91_10312</name>
</gene>
<geneLocation type="plasmid" evidence="2">
    <name>pnfsy08</name>
</geneLocation>
<evidence type="ECO:0000313" key="2">
    <source>
        <dbReference type="Proteomes" id="UP000232003"/>
    </source>
</evidence>
<dbReference type="EMBL" id="CP024793">
    <property type="protein sequence ID" value="AUB44094.1"/>
    <property type="molecule type" value="Genomic_DNA"/>
</dbReference>
<organism evidence="1 2">
    <name type="scientific">Nostoc flagelliforme CCNUN1</name>
    <dbReference type="NCBI Taxonomy" id="2038116"/>
    <lineage>
        <taxon>Bacteria</taxon>
        <taxon>Bacillati</taxon>
        <taxon>Cyanobacteriota</taxon>
        <taxon>Cyanophyceae</taxon>
        <taxon>Nostocales</taxon>
        <taxon>Nostocaceae</taxon>
        <taxon>Nostoc</taxon>
    </lineage>
</organism>
<keyword evidence="1" id="KW-0614">Plasmid</keyword>
<keyword evidence="2" id="KW-1185">Reference proteome</keyword>
<name>A0A2K8T8R9_9NOSO</name>
<protein>
    <submittedName>
        <fullName evidence="1">Uncharacterized protein</fullName>
    </submittedName>
</protein>
<evidence type="ECO:0000313" key="1">
    <source>
        <dbReference type="EMBL" id="AUB44094.1"/>
    </source>
</evidence>
<dbReference type="KEGG" id="nfl:COO91_10312"/>
<proteinExistence type="predicted"/>
<dbReference type="AlphaFoldDB" id="A0A2K8T8R9"/>
<dbReference type="Proteomes" id="UP000232003">
    <property type="component" value="Plasmid pNFSY08"/>
</dbReference>